<evidence type="ECO:0000256" key="2">
    <source>
        <dbReference type="ARBA" id="ARBA00022552"/>
    </source>
</evidence>
<dbReference type="InterPro" id="IPR014776">
    <property type="entry name" value="4pyrrole_Mease_sub2"/>
</dbReference>
<sequence>MLYIVATPIGNLKDITLRALEVLQSVDSIICEDTRRASILLNHYQIPFGHSRPLRRSFSEASEGGNPINKSLIVLNDYNEAKMVESIIRRLKSGENFALISDAGTPLVSDPGYKLVRSCIENGIQIDSIPGSSSVITALTLSGLPPDKFLFLGYPPEKPGQRMQLFKSLTLIHESIRVTYIAFVSPYKLLRTLQDMREVLGDIDIVLAHELTKIHQSVDKKKISEWLETLKNPKGEYILLFRI</sequence>
<dbReference type="Proteomes" id="UP000176527">
    <property type="component" value="Unassembled WGS sequence"/>
</dbReference>
<evidence type="ECO:0000313" key="8">
    <source>
        <dbReference type="EMBL" id="OGE38478.1"/>
    </source>
</evidence>
<evidence type="ECO:0000256" key="4">
    <source>
        <dbReference type="ARBA" id="ARBA00022679"/>
    </source>
</evidence>
<dbReference type="SUPFAM" id="SSF53790">
    <property type="entry name" value="Tetrapyrrole methylase"/>
    <property type="match status" value="1"/>
</dbReference>
<comment type="catalytic activity">
    <reaction evidence="6">
        <text>cytidine(1402) in 16S rRNA + S-adenosyl-L-methionine = 2'-O-methylcytidine(1402) in 16S rRNA + S-adenosyl-L-homocysteine + H(+)</text>
        <dbReference type="Rhea" id="RHEA:42924"/>
        <dbReference type="Rhea" id="RHEA-COMP:10285"/>
        <dbReference type="Rhea" id="RHEA-COMP:10286"/>
        <dbReference type="ChEBI" id="CHEBI:15378"/>
        <dbReference type="ChEBI" id="CHEBI:57856"/>
        <dbReference type="ChEBI" id="CHEBI:59789"/>
        <dbReference type="ChEBI" id="CHEBI:74495"/>
        <dbReference type="ChEBI" id="CHEBI:82748"/>
        <dbReference type="EC" id="2.1.1.198"/>
    </reaction>
</comment>
<dbReference type="NCBIfam" id="TIGR00096">
    <property type="entry name" value="16S rRNA (cytidine(1402)-2'-O)-methyltransferase"/>
    <property type="match status" value="1"/>
</dbReference>
<keyword evidence="2 6" id="KW-0698">rRNA processing</keyword>
<dbReference type="PANTHER" id="PTHR46111">
    <property type="entry name" value="RIBOSOMAL RNA SMALL SUBUNIT METHYLTRANSFERASE I"/>
    <property type="match status" value="1"/>
</dbReference>
<comment type="function">
    <text evidence="6">Catalyzes the 2'-O-methylation of the ribose of cytidine 1402 (C1402) in 16S rRNA.</text>
</comment>
<evidence type="ECO:0000313" key="9">
    <source>
        <dbReference type="Proteomes" id="UP000176527"/>
    </source>
</evidence>
<keyword evidence="5 6" id="KW-0949">S-adenosyl-L-methionine</keyword>
<feature type="domain" description="Tetrapyrrole methylase" evidence="7">
    <location>
        <begin position="1"/>
        <end position="224"/>
    </location>
</feature>
<protein>
    <recommendedName>
        <fullName evidence="6">Ribosomal RNA small subunit methyltransferase I</fullName>
        <ecNumber evidence="6">2.1.1.198</ecNumber>
    </recommendedName>
    <alternativeName>
        <fullName evidence="6">16S rRNA 2'-O-ribose C1402 methyltransferase</fullName>
    </alternativeName>
    <alternativeName>
        <fullName evidence="6">rRNA (cytidine-2'-O-)-methyltransferase RsmI</fullName>
    </alternativeName>
</protein>
<dbReference type="FunFam" id="3.40.1010.10:FF:000007">
    <property type="entry name" value="Ribosomal RNA small subunit methyltransferase I"/>
    <property type="match status" value="1"/>
</dbReference>
<dbReference type="HAMAP" id="MF_01877">
    <property type="entry name" value="16SrRNA_methyltr_I"/>
    <property type="match status" value="1"/>
</dbReference>
<dbReference type="Gene3D" id="3.40.1010.10">
    <property type="entry name" value="Cobalt-precorrin-4 Transmethylase, Domain 1"/>
    <property type="match status" value="1"/>
</dbReference>
<dbReference type="Gene3D" id="3.30.950.10">
    <property type="entry name" value="Methyltransferase, Cobalt-precorrin-4 Transmethylase, Domain 2"/>
    <property type="match status" value="1"/>
</dbReference>
<evidence type="ECO:0000256" key="1">
    <source>
        <dbReference type="ARBA" id="ARBA00022490"/>
    </source>
</evidence>
<dbReference type="InterPro" id="IPR000878">
    <property type="entry name" value="4pyrrol_Mease"/>
</dbReference>
<keyword evidence="3 6" id="KW-0489">Methyltransferase</keyword>
<comment type="similarity">
    <text evidence="6">Belongs to the methyltransferase superfamily. RsmI family.</text>
</comment>
<dbReference type="EC" id="2.1.1.198" evidence="6"/>
<keyword evidence="1 6" id="KW-0963">Cytoplasm</keyword>
<reference evidence="8 9" key="1">
    <citation type="journal article" date="2016" name="Nat. Commun.">
        <title>Thousands of microbial genomes shed light on interconnected biogeochemical processes in an aquifer system.</title>
        <authorList>
            <person name="Anantharaman K."/>
            <person name="Brown C.T."/>
            <person name="Hug L.A."/>
            <person name="Sharon I."/>
            <person name="Castelle C.J."/>
            <person name="Probst A.J."/>
            <person name="Thomas B.C."/>
            <person name="Singh A."/>
            <person name="Wilkins M.J."/>
            <person name="Karaoz U."/>
            <person name="Brodie E.L."/>
            <person name="Williams K.H."/>
            <person name="Hubbard S.S."/>
            <person name="Banfield J.F."/>
        </authorList>
    </citation>
    <scope>NUCLEOTIDE SEQUENCE [LARGE SCALE GENOMIC DNA]</scope>
</reference>
<comment type="caution">
    <text evidence="8">The sequence shown here is derived from an EMBL/GenBank/DDBJ whole genome shotgun (WGS) entry which is preliminary data.</text>
</comment>
<dbReference type="InterPro" id="IPR035996">
    <property type="entry name" value="4pyrrol_Methylase_sf"/>
</dbReference>
<dbReference type="EMBL" id="MFDE01000019">
    <property type="protein sequence ID" value="OGE38478.1"/>
    <property type="molecule type" value="Genomic_DNA"/>
</dbReference>
<dbReference type="GO" id="GO:0070677">
    <property type="term" value="F:rRNA (cytosine-2'-O-)-methyltransferase activity"/>
    <property type="evidence" value="ECO:0007669"/>
    <property type="project" value="UniProtKB-UniRule"/>
</dbReference>
<name>A0A1F5KC68_9BACT</name>
<dbReference type="GO" id="GO:0005737">
    <property type="term" value="C:cytoplasm"/>
    <property type="evidence" value="ECO:0007669"/>
    <property type="project" value="UniProtKB-SubCell"/>
</dbReference>
<keyword evidence="4 6" id="KW-0808">Transferase</keyword>
<dbReference type="InterPro" id="IPR014777">
    <property type="entry name" value="4pyrrole_Mease_sub1"/>
</dbReference>
<organism evidence="8 9">
    <name type="scientific">Candidatus Daviesbacteria bacterium RIFCSPHIGHO2_12_FULL_37_11</name>
    <dbReference type="NCBI Taxonomy" id="1797777"/>
    <lineage>
        <taxon>Bacteria</taxon>
        <taxon>Candidatus Daviesiibacteriota</taxon>
    </lineage>
</organism>
<evidence type="ECO:0000259" key="7">
    <source>
        <dbReference type="Pfam" id="PF00590"/>
    </source>
</evidence>
<comment type="subcellular location">
    <subcellularLocation>
        <location evidence="6">Cytoplasm</location>
    </subcellularLocation>
</comment>
<proteinExistence type="inferred from homology"/>
<dbReference type="PIRSF" id="PIRSF005917">
    <property type="entry name" value="MTase_YraL"/>
    <property type="match status" value="1"/>
</dbReference>
<accession>A0A1F5KC68</accession>
<evidence type="ECO:0000256" key="5">
    <source>
        <dbReference type="ARBA" id="ARBA00022691"/>
    </source>
</evidence>
<dbReference type="PROSITE" id="PS01296">
    <property type="entry name" value="RSMI"/>
    <property type="match status" value="1"/>
</dbReference>
<evidence type="ECO:0000256" key="6">
    <source>
        <dbReference type="HAMAP-Rule" id="MF_01877"/>
    </source>
</evidence>
<dbReference type="Pfam" id="PF00590">
    <property type="entry name" value="TP_methylase"/>
    <property type="match status" value="1"/>
</dbReference>
<gene>
    <name evidence="6" type="primary">rsmI</name>
    <name evidence="8" type="ORF">A3F00_05365</name>
</gene>
<dbReference type="AlphaFoldDB" id="A0A1F5KC68"/>
<dbReference type="InterPro" id="IPR018063">
    <property type="entry name" value="SAM_MeTrfase_RsmI_CS"/>
</dbReference>
<dbReference type="CDD" id="cd11648">
    <property type="entry name" value="RsmI"/>
    <property type="match status" value="1"/>
</dbReference>
<dbReference type="PANTHER" id="PTHR46111:SF1">
    <property type="entry name" value="RIBOSOMAL RNA SMALL SUBUNIT METHYLTRANSFERASE I"/>
    <property type="match status" value="1"/>
</dbReference>
<evidence type="ECO:0000256" key="3">
    <source>
        <dbReference type="ARBA" id="ARBA00022603"/>
    </source>
</evidence>
<dbReference type="InterPro" id="IPR008189">
    <property type="entry name" value="rRNA_ssu_MeTfrase_I"/>
</dbReference>